<dbReference type="Proteomes" id="UP000177328">
    <property type="component" value="Unassembled WGS sequence"/>
</dbReference>
<accession>A0A1F5KII1</accession>
<proteinExistence type="predicted"/>
<comment type="caution">
    <text evidence="1">The sequence shown here is derived from an EMBL/GenBank/DDBJ whole genome shotgun (WGS) entry which is preliminary data.</text>
</comment>
<organism evidence="1 2">
    <name type="scientific">Candidatus Daviesbacteria bacterium RIFCSPHIGHO2_02_FULL_43_12</name>
    <dbReference type="NCBI Taxonomy" id="1797776"/>
    <lineage>
        <taxon>Bacteria</taxon>
        <taxon>Candidatus Daviesiibacteriota</taxon>
    </lineage>
</organism>
<dbReference type="AlphaFoldDB" id="A0A1F5KII1"/>
<evidence type="ECO:0000313" key="2">
    <source>
        <dbReference type="Proteomes" id="UP000177328"/>
    </source>
</evidence>
<name>A0A1F5KII1_9BACT</name>
<evidence type="ECO:0000313" key="1">
    <source>
        <dbReference type="EMBL" id="OGE40644.1"/>
    </source>
</evidence>
<dbReference type="EMBL" id="MFDD01000007">
    <property type="protein sequence ID" value="OGE40644.1"/>
    <property type="molecule type" value="Genomic_DNA"/>
</dbReference>
<sequence>MICANRGPDGERTKPAKLALAGQIRSTPWMNFLNPHVVSPEATAAFKARWGDSYQQASWDSMNQAELFVGEVSGASDGRGAEFYYGRYAREALMFMFRQQGDGDYPSLYKYAADSSPLVHLAHYQDLEDLRAKYQESIVDLAARRERRWQQEHKRRFPEYGNKGTY</sequence>
<protein>
    <submittedName>
        <fullName evidence="1">Uncharacterized protein</fullName>
    </submittedName>
</protein>
<gene>
    <name evidence="1" type="ORF">A3D25_05800</name>
</gene>
<reference evidence="1 2" key="1">
    <citation type="journal article" date="2016" name="Nat. Commun.">
        <title>Thousands of microbial genomes shed light on interconnected biogeochemical processes in an aquifer system.</title>
        <authorList>
            <person name="Anantharaman K."/>
            <person name="Brown C.T."/>
            <person name="Hug L.A."/>
            <person name="Sharon I."/>
            <person name="Castelle C.J."/>
            <person name="Probst A.J."/>
            <person name="Thomas B.C."/>
            <person name="Singh A."/>
            <person name="Wilkins M.J."/>
            <person name="Karaoz U."/>
            <person name="Brodie E.L."/>
            <person name="Williams K.H."/>
            <person name="Hubbard S.S."/>
            <person name="Banfield J.F."/>
        </authorList>
    </citation>
    <scope>NUCLEOTIDE SEQUENCE [LARGE SCALE GENOMIC DNA]</scope>
</reference>